<dbReference type="EMBL" id="JBGXBU010000001">
    <property type="protein sequence ID" value="MFM4892313.1"/>
    <property type="molecule type" value="Genomic_DNA"/>
</dbReference>
<evidence type="ECO:0000313" key="2">
    <source>
        <dbReference type="Proteomes" id="UP001630969"/>
    </source>
</evidence>
<comment type="caution">
    <text evidence="1">The sequence shown here is derived from an EMBL/GenBank/DDBJ whole genome shotgun (WGS) entry which is preliminary data.</text>
</comment>
<evidence type="ECO:0000313" key="1">
    <source>
        <dbReference type="EMBL" id="MFM4892313.1"/>
    </source>
</evidence>
<accession>A0ABW9GQ58</accession>
<dbReference type="Proteomes" id="UP001630969">
    <property type="component" value="Unassembled WGS sequence"/>
</dbReference>
<organism evidence="1 2">
    <name type="scientific">Aeromonas bivalvium</name>
    <dbReference type="NCBI Taxonomy" id="440079"/>
    <lineage>
        <taxon>Bacteria</taxon>
        <taxon>Pseudomonadati</taxon>
        <taxon>Pseudomonadota</taxon>
        <taxon>Gammaproteobacteria</taxon>
        <taxon>Aeromonadales</taxon>
        <taxon>Aeromonadaceae</taxon>
        <taxon>Aeromonas</taxon>
    </lineage>
</organism>
<gene>
    <name evidence="1" type="ORF">ACEUDJ_05390</name>
</gene>
<sequence length="94" mass="10718">MKVGNLMILVLLALLAHGEWQEWRGNLDDRITFADKGVPSVSLWQCGLLKQQMAELEERRMPASSMPQQEAESLQRYLAGKWQTLGCEFLLEQG</sequence>
<dbReference type="RefSeq" id="WP_408788611.1">
    <property type="nucleotide sequence ID" value="NZ_JBGXBU010000001.1"/>
</dbReference>
<reference evidence="1 2" key="1">
    <citation type="submission" date="2024-09" db="EMBL/GenBank/DDBJ databases">
        <title>Aeromonas strains Genome sequencing and assembly.</title>
        <authorList>
            <person name="Hu X."/>
            <person name="Tang B."/>
        </authorList>
    </citation>
    <scope>NUCLEOTIDE SEQUENCE [LARGE SCALE GENOMIC DNA]</scope>
    <source>
        <strain evidence="1 2">NB23SCDHY001</strain>
    </source>
</reference>
<protein>
    <submittedName>
        <fullName evidence="1">Uncharacterized protein</fullName>
    </submittedName>
</protein>
<proteinExistence type="predicted"/>
<keyword evidence="2" id="KW-1185">Reference proteome</keyword>
<dbReference type="GeneID" id="97219511"/>
<name>A0ABW9GQ58_9GAMM</name>